<dbReference type="InterPro" id="IPR010965">
    <property type="entry name" value="HesB-rel_seleno"/>
</dbReference>
<evidence type="ECO:0008006" key="3">
    <source>
        <dbReference type="Google" id="ProtNLM"/>
    </source>
</evidence>
<dbReference type="SUPFAM" id="SSF89360">
    <property type="entry name" value="HesB-like domain"/>
    <property type="match status" value="1"/>
</dbReference>
<comment type="caution">
    <text evidence="1">The sequence shown here is derived from an EMBL/GenBank/DDBJ whole genome shotgun (WGS) entry which is preliminary data.</text>
</comment>
<dbReference type="NCBIfam" id="TIGR01911">
    <property type="entry name" value="HesB_rel_seleno"/>
    <property type="match status" value="1"/>
</dbReference>
<dbReference type="InterPro" id="IPR035903">
    <property type="entry name" value="HesB-like_dom_sf"/>
</dbReference>
<reference evidence="1 2" key="1">
    <citation type="journal article" date="2024" name="Int. J. Syst. Evol. Microbiol.">
        <title>Clostridium omnivorum sp. nov., isolated from anoxic soil under the treatment of reductive soil disinfestation.</title>
        <authorList>
            <person name="Ueki A."/>
            <person name="Tonouchi A."/>
            <person name="Kaku N."/>
            <person name="Honma S."/>
            <person name="Ueki K."/>
        </authorList>
    </citation>
    <scope>NUCLEOTIDE SEQUENCE [LARGE SCALE GENOMIC DNA]</scope>
    <source>
        <strain evidence="1 2">E14</strain>
    </source>
</reference>
<keyword evidence="2" id="KW-1185">Reference proteome</keyword>
<protein>
    <recommendedName>
        <fullName evidence="3">HesB-like protein</fullName>
    </recommendedName>
</protein>
<gene>
    <name evidence="1" type="ORF">bsdE14_03060</name>
</gene>
<accession>A0ABQ5N151</accession>
<dbReference type="Proteomes" id="UP001208567">
    <property type="component" value="Unassembled WGS sequence"/>
</dbReference>
<sequence>MEKLIISNEAYEEFKDFLQKNNVESNNIRIAMAQGGCGGPTFGVCVGEVIEGDLVEKVNDINFIINENIYNEYGVFTLLSTEENDGLGMTIRPLIEPIGGGCAGCSGCH</sequence>
<name>A0ABQ5N151_9CLOT</name>
<evidence type="ECO:0000313" key="2">
    <source>
        <dbReference type="Proteomes" id="UP001208567"/>
    </source>
</evidence>
<evidence type="ECO:0000313" key="1">
    <source>
        <dbReference type="EMBL" id="GLC28896.1"/>
    </source>
</evidence>
<dbReference type="RefSeq" id="WP_264848168.1">
    <property type="nucleotide sequence ID" value="NZ_BRXR01000001.1"/>
</dbReference>
<proteinExistence type="predicted"/>
<dbReference type="Gene3D" id="2.60.300.12">
    <property type="entry name" value="HesB-like domain"/>
    <property type="match status" value="1"/>
</dbReference>
<organism evidence="1 2">
    <name type="scientific">Clostridium omnivorum</name>
    <dbReference type="NCBI Taxonomy" id="1604902"/>
    <lineage>
        <taxon>Bacteria</taxon>
        <taxon>Bacillati</taxon>
        <taxon>Bacillota</taxon>
        <taxon>Clostridia</taxon>
        <taxon>Eubacteriales</taxon>
        <taxon>Clostridiaceae</taxon>
        <taxon>Clostridium</taxon>
    </lineage>
</organism>
<dbReference type="EMBL" id="BRXR01000001">
    <property type="protein sequence ID" value="GLC28896.1"/>
    <property type="molecule type" value="Genomic_DNA"/>
</dbReference>